<keyword evidence="2" id="KW-1185">Reference proteome</keyword>
<reference evidence="1" key="1">
    <citation type="submission" date="2021-06" db="EMBL/GenBank/DDBJ databases">
        <title>Parelaphostrongylus tenuis whole genome reference sequence.</title>
        <authorList>
            <person name="Garwood T.J."/>
            <person name="Larsen P.A."/>
            <person name="Fountain-Jones N.M."/>
            <person name="Garbe J.R."/>
            <person name="Macchietto M.G."/>
            <person name="Kania S.A."/>
            <person name="Gerhold R.W."/>
            <person name="Richards J.E."/>
            <person name="Wolf T.M."/>
        </authorList>
    </citation>
    <scope>NUCLEOTIDE SEQUENCE</scope>
    <source>
        <strain evidence="1">MNPRO001-30</strain>
        <tissue evidence="1">Meninges</tissue>
    </source>
</reference>
<accession>A0AAD5M3H8</accession>
<organism evidence="1 2">
    <name type="scientific">Parelaphostrongylus tenuis</name>
    <name type="common">Meningeal worm</name>
    <dbReference type="NCBI Taxonomy" id="148309"/>
    <lineage>
        <taxon>Eukaryota</taxon>
        <taxon>Metazoa</taxon>
        <taxon>Ecdysozoa</taxon>
        <taxon>Nematoda</taxon>
        <taxon>Chromadorea</taxon>
        <taxon>Rhabditida</taxon>
        <taxon>Rhabditina</taxon>
        <taxon>Rhabditomorpha</taxon>
        <taxon>Strongyloidea</taxon>
        <taxon>Metastrongylidae</taxon>
        <taxon>Parelaphostrongylus</taxon>
    </lineage>
</organism>
<name>A0AAD5M3H8_PARTN</name>
<protein>
    <submittedName>
        <fullName evidence="1">Uncharacterized protein</fullName>
    </submittedName>
</protein>
<dbReference type="AlphaFoldDB" id="A0AAD5M3H8"/>
<evidence type="ECO:0000313" key="1">
    <source>
        <dbReference type="EMBL" id="KAJ1351482.1"/>
    </source>
</evidence>
<dbReference type="EMBL" id="JAHQIW010001083">
    <property type="protein sequence ID" value="KAJ1351482.1"/>
    <property type="molecule type" value="Genomic_DNA"/>
</dbReference>
<evidence type="ECO:0000313" key="2">
    <source>
        <dbReference type="Proteomes" id="UP001196413"/>
    </source>
</evidence>
<dbReference type="Proteomes" id="UP001196413">
    <property type="component" value="Unassembled WGS sequence"/>
</dbReference>
<proteinExistence type="predicted"/>
<comment type="caution">
    <text evidence="1">The sequence shown here is derived from an EMBL/GenBank/DDBJ whole genome shotgun (WGS) entry which is preliminary data.</text>
</comment>
<sequence>MCPTARKSRSENNAYARFTLDNLGIYLSMNFSLLFRHLCFVKKDLSSDHKYYHGDLVESNVAKCSEPSDSYVGIWSIRAALLFGGCYCRRKLKLYCDVFEAKISILPLFTVKLPQQSTAHHRNVDYSE</sequence>
<gene>
    <name evidence="1" type="ORF">KIN20_007492</name>
</gene>